<gene>
    <name evidence="2" type="ORF">CSC94_12430</name>
</gene>
<dbReference type="OrthoDB" id="7843623at2"/>
<feature type="transmembrane region" description="Helical" evidence="1">
    <location>
        <begin position="59"/>
        <end position="79"/>
    </location>
</feature>
<name>A0A2G1QN48_9HYPH</name>
<sequence>MIAATQPPLFKPSRAEQTYVIFMRVLSVVSIWYGLAYWLRLIGLEPGPAWRFDLMPMHWQVASVCLAVLYPFAAVGLWLPASWGPVIWFVCAASEIVMHAVYPGLFGRADLLVIAHVAILAALLLLRLLIWIELRRSREQA</sequence>
<feature type="transmembrane region" description="Helical" evidence="1">
    <location>
        <begin position="111"/>
        <end position="132"/>
    </location>
</feature>
<dbReference type="Pfam" id="PF19660">
    <property type="entry name" value="DUF6163"/>
    <property type="match status" value="1"/>
</dbReference>
<proteinExistence type="predicted"/>
<reference evidence="2 3" key="1">
    <citation type="submission" date="2017-10" db="EMBL/GenBank/DDBJ databases">
        <title>Sedimentibacterium mangrovi gen. nov., sp. nov., a novel member of family Phyllobacteriacea isolated from mangrove sediment.</title>
        <authorList>
            <person name="Liao H."/>
            <person name="Tian Y."/>
        </authorList>
    </citation>
    <scope>NUCLEOTIDE SEQUENCE [LARGE SCALE GENOMIC DNA]</scope>
    <source>
        <strain evidence="2 3">X9-2-2</strain>
    </source>
</reference>
<dbReference type="Proteomes" id="UP000221168">
    <property type="component" value="Unassembled WGS sequence"/>
</dbReference>
<comment type="caution">
    <text evidence="2">The sequence shown here is derived from an EMBL/GenBank/DDBJ whole genome shotgun (WGS) entry which is preliminary data.</text>
</comment>
<accession>A0A2G1QN48</accession>
<evidence type="ECO:0000313" key="2">
    <source>
        <dbReference type="EMBL" id="PHP66899.1"/>
    </source>
</evidence>
<dbReference type="RefSeq" id="WP_099306666.1">
    <property type="nucleotide sequence ID" value="NZ_PDVP01000006.1"/>
</dbReference>
<dbReference type="AlphaFoldDB" id="A0A2G1QN48"/>
<dbReference type="InterPro" id="IPR046161">
    <property type="entry name" value="DUF6163"/>
</dbReference>
<keyword evidence="1" id="KW-0812">Transmembrane</keyword>
<dbReference type="EMBL" id="PDVP01000006">
    <property type="protein sequence ID" value="PHP66899.1"/>
    <property type="molecule type" value="Genomic_DNA"/>
</dbReference>
<keyword evidence="3" id="KW-1185">Reference proteome</keyword>
<feature type="transmembrane region" description="Helical" evidence="1">
    <location>
        <begin position="21"/>
        <end position="39"/>
    </location>
</feature>
<keyword evidence="1" id="KW-0472">Membrane</keyword>
<organism evidence="2 3">
    <name type="scientific">Zhengella mangrovi</name>
    <dbReference type="NCBI Taxonomy" id="1982044"/>
    <lineage>
        <taxon>Bacteria</taxon>
        <taxon>Pseudomonadati</taxon>
        <taxon>Pseudomonadota</taxon>
        <taxon>Alphaproteobacteria</taxon>
        <taxon>Hyphomicrobiales</taxon>
        <taxon>Notoacmeibacteraceae</taxon>
        <taxon>Zhengella</taxon>
    </lineage>
</organism>
<evidence type="ECO:0000256" key="1">
    <source>
        <dbReference type="SAM" id="Phobius"/>
    </source>
</evidence>
<keyword evidence="1" id="KW-1133">Transmembrane helix</keyword>
<evidence type="ECO:0000313" key="3">
    <source>
        <dbReference type="Proteomes" id="UP000221168"/>
    </source>
</evidence>
<feature type="transmembrane region" description="Helical" evidence="1">
    <location>
        <begin position="86"/>
        <end position="105"/>
    </location>
</feature>
<protein>
    <submittedName>
        <fullName evidence="2">Uncharacterized protein</fullName>
    </submittedName>
</protein>